<dbReference type="Pfam" id="PF01081">
    <property type="entry name" value="Aldolase"/>
    <property type="match status" value="1"/>
</dbReference>
<dbReference type="InterPro" id="IPR031337">
    <property type="entry name" value="KDPG/KHG_AS_1"/>
</dbReference>
<dbReference type="OrthoDB" id="9802667at2"/>
<comment type="similarity">
    <text evidence="3">Belongs to the KHG/KDPG aldolase family.</text>
</comment>
<comment type="pathway">
    <text evidence="2">Carbohydrate acid metabolism; 2-dehydro-3-deoxy-D-gluconate degradation; D-glyceraldehyde 3-phosphate and pyruvate from 2-dehydro-3-deoxy-D-gluconate: step 2/2.</text>
</comment>
<dbReference type="SUPFAM" id="SSF51569">
    <property type="entry name" value="Aldolase"/>
    <property type="match status" value="1"/>
</dbReference>
<organism evidence="9 10">
    <name type="scientific">Oceanispirochaeta crateris</name>
    <dbReference type="NCBI Taxonomy" id="2518645"/>
    <lineage>
        <taxon>Bacteria</taxon>
        <taxon>Pseudomonadati</taxon>
        <taxon>Spirochaetota</taxon>
        <taxon>Spirochaetia</taxon>
        <taxon>Spirochaetales</taxon>
        <taxon>Spirochaetaceae</taxon>
        <taxon>Oceanispirochaeta</taxon>
    </lineage>
</organism>
<dbReference type="InterPro" id="IPR013785">
    <property type="entry name" value="Aldolase_TIM"/>
</dbReference>
<dbReference type="EMBL" id="CP036150">
    <property type="protein sequence ID" value="QEN06457.1"/>
    <property type="molecule type" value="Genomic_DNA"/>
</dbReference>
<evidence type="ECO:0000256" key="7">
    <source>
        <dbReference type="ARBA" id="ARBA00023270"/>
    </source>
</evidence>
<dbReference type="InterPro" id="IPR031338">
    <property type="entry name" value="KDPG/KHG_AS_2"/>
</dbReference>
<dbReference type="InterPro" id="IPR000887">
    <property type="entry name" value="Aldlse_KDPG_KHG"/>
</dbReference>
<evidence type="ECO:0000256" key="2">
    <source>
        <dbReference type="ARBA" id="ARBA00004736"/>
    </source>
</evidence>
<evidence type="ECO:0000313" key="10">
    <source>
        <dbReference type="Proteomes" id="UP000324209"/>
    </source>
</evidence>
<gene>
    <name evidence="9" type="primary">eda</name>
    <name evidence="9" type="ORF">EXM22_00050</name>
</gene>
<evidence type="ECO:0000256" key="4">
    <source>
        <dbReference type="ARBA" id="ARBA00011233"/>
    </source>
</evidence>
<dbReference type="CDD" id="cd00452">
    <property type="entry name" value="KDPG_aldolase"/>
    <property type="match status" value="1"/>
</dbReference>
<evidence type="ECO:0000256" key="8">
    <source>
        <dbReference type="ARBA" id="ARBA00023277"/>
    </source>
</evidence>
<evidence type="ECO:0000256" key="1">
    <source>
        <dbReference type="ARBA" id="ARBA00000654"/>
    </source>
</evidence>
<dbReference type="PANTHER" id="PTHR30246">
    <property type="entry name" value="2-KETO-3-DEOXY-6-PHOSPHOGLUCONATE ALDOLASE"/>
    <property type="match status" value="1"/>
</dbReference>
<dbReference type="PANTHER" id="PTHR30246:SF1">
    <property type="entry name" value="2-DEHYDRO-3-DEOXY-6-PHOSPHOGALACTONATE ALDOLASE-RELATED"/>
    <property type="match status" value="1"/>
</dbReference>
<name>A0A5C1QGA5_9SPIO</name>
<sequence length="267" mass="29087">MVRDIRSKPLKKLKYSCFLFLKPCFILISHGIIPAIETTSSLEPQEYRMSQYKEKCDAIVKALGEVKVVPVLAIEKVEDGIKMCEVLNDCGLKAAEITFRTKAAEGIIKEAARQFPELVLGAGTVLTLEELHRAFDAGAQFAVAPGFNPVIVAEAVQSGYPFFPGFCTPSELEQIMQFGIRMVKFFPAEAMGGTKMLSNFIGPYKHMGIKVMPTGGVNTGNLGDYLSIPQIPCAGGTWVGKAADIESGNWDKISGIVKEAVELAKKY</sequence>
<comment type="catalytic activity">
    <reaction evidence="1">
        <text>2-dehydro-3-deoxy-6-phospho-D-gluconate = D-glyceraldehyde 3-phosphate + pyruvate</text>
        <dbReference type="Rhea" id="RHEA:17089"/>
        <dbReference type="ChEBI" id="CHEBI:15361"/>
        <dbReference type="ChEBI" id="CHEBI:57569"/>
        <dbReference type="ChEBI" id="CHEBI:59776"/>
        <dbReference type="EC" id="4.1.2.14"/>
    </reaction>
</comment>
<dbReference type="AlphaFoldDB" id="A0A5C1QGA5"/>
<evidence type="ECO:0000313" key="9">
    <source>
        <dbReference type="EMBL" id="QEN06457.1"/>
    </source>
</evidence>
<proteinExistence type="inferred from homology"/>
<accession>A0A5C1QGA5</accession>
<dbReference type="Gene3D" id="3.20.20.70">
    <property type="entry name" value="Aldolase class I"/>
    <property type="match status" value="1"/>
</dbReference>
<evidence type="ECO:0000256" key="5">
    <source>
        <dbReference type="ARBA" id="ARBA00013063"/>
    </source>
</evidence>
<keyword evidence="7" id="KW-0704">Schiff base</keyword>
<dbReference type="PROSITE" id="PS00160">
    <property type="entry name" value="ALDOLASE_KDPG_KHG_2"/>
    <property type="match status" value="1"/>
</dbReference>
<dbReference type="GO" id="GO:0008675">
    <property type="term" value="F:2-dehydro-3-deoxy-phosphogluconate aldolase activity"/>
    <property type="evidence" value="ECO:0007669"/>
    <property type="project" value="UniProtKB-EC"/>
</dbReference>
<dbReference type="Proteomes" id="UP000324209">
    <property type="component" value="Chromosome"/>
</dbReference>
<evidence type="ECO:0000256" key="6">
    <source>
        <dbReference type="ARBA" id="ARBA00023239"/>
    </source>
</evidence>
<dbReference type="PROSITE" id="PS00159">
    <property type="entry name" value="ALDOLASE_KDPG_KHG_1"/>
    <property type="match status" value="1"/>
</dbReference>
<evidence type="ECO:0000256" key="3">
    <source>
        <dbReference type="ARBA" id="ARBA00006906"/>
    </source>
</evidence>
<keyword evidence="6 9" id="KW-0456">Lyase</keyword>
<comment type="subunit">
    <text evidence="4">Homotrimer.</text>
</comment>
<reference evidence="9 10" key="1">
    <citation type="submission" date="2019-02" db="EMBL/GenBank/DDBJ databases">
        <title>Complete Genome Sequence and Methylome Analysis of free living Spirochaetas.</title>
        <authorList>
            <person name="Fomenkov A."/>
            <person name="Dubinina G."/>
            <person name="Leshcheva N."/>
            <person name="Mikheeva N."/>
            <person name="Grabovich M."/>
            <person name="Vincze T."/>
            <person name="Roberts R.J."/>
        </authorList>
    </citation>
    <scope>NUCLEOTIDE SEQUENCE [LARGE SCALE GENOMIC DNA]</scope>
    <source>
        <strain evidence="9 10">K2</strain>
    </source>
</reference>
<dbReference type="NCBIfam" id="TIGR01182">
    <property type="entry name" value="eda"/>
    <property type="match status" value="1"/>
</dbReference>
<protein>
    <recommendedName>
        <fullName evidence="5">2-dehydro-3-deoxy-phosphogluconate aldolase</fullName>
        <ecNumber evidence="5">4.1.2.14</ecNumber>
    </recommendedName>
</protein>
<keyword evidence="10" id="KW-1185">Reference proteome</keyword>
<keyword evidence="8" id="KW-0119">Carbohydrate metabolism</keyword>
<dbReference type="KEGG" id="ock:EXM22_00050"/>
<dbReference type="EC" id="4.1.2.14" evidence="5"/>